<dbReference type="EMBL" id="QMGS01000097">
    <property type="protein sequence ID" value="RMW80734.1"/>
    <property type="molecule type" value="Genomic_DNA"/>
</dbReference>
<keyword evidence="4" id="KW-1185">Reference proteome</keyword>
<dbReference type="RefSeq" id="WP_050692720.1">
    <property type="nucleotide sequence ID" value="NZ_CAUUMV010000007.1"/>
</dbReference>
<dbReference type="EMBL" id="MAQE01000014">
    <property type="protein sequence ID" value="OBY51367.1"/>
    <property type="molecule type" value="Genomic_DNA"/>
</dbReference>
<evidence type="ECO:0000313" key="1">
    <source>
        <dbReference type="EMBL" id="OBY51367.1"/>
    </source>
</evidence>
<dbReference type="KEGG" id="aaz:ADJ80_01870"/>
<dbReference type="Proteomes" id="UP000092746">
    <property type="component" value="Unassembled WGS sequence"/>
</dbReference>
<reference evidence="1 3" key="1">
    <citation type="submission" date="2016-06" db="EMBL/GenBank/DDBJ databases">
        <title>Simultaneous identification of Haemophilus influenzae and Haemophilus haemolyticus using TaqMan real-time PCR.</title>
        <authorList>
            <person name="Price E.P."/>
            <person name="Sarovich D.S."/>
            <person name="Harris T."/>
            <person name="Spargo J.C."/>
            <person name="Nosworthy E."/>
            <person name="Beissbarth J."/>
            <person name="Smith-Vaughan H."/>
        </authorList>
    </citation>
    <scope>NUCLEOTIDE SEQUENCE [LARGE SCALE GENOMIC DNA]</scope>
    <source>
        <strain evidence="1 3">ATCC 7901</strain>
    </source>
</reference>
<evidence type="ECO:0000313" key="4">
    <source>
        <dbReference type="Proteomes" id="UP000274211"/>
    </source>
</evidence>
<dbReference type="Proteomes" id="UP000274211">
    <property type="component" value="Unassembled WGS sequence"/>
</dbReference>
<proteinExistence type="predicted"/>
<sequence>MTKKFLCSHSTTIDIGKKIRESGFRPSTKSFRVCRGTYFWCEGIELLEILANHWYECKKCWSKDPAYPEKDVIYAVISCDELYIIDFTHDKMRAAFIQLAEKMNTKDINNKHLVYACMLQDLEKEVASRLNCASFKFKVVLAIEAVPSIKDSFVTTQINSARILIVRDENEELIAIQDSLIAI</sequence>
<protein>
    <submittedName>
        <fullName evidence="1">Uncharacterized protein</fullName>
    </submittedName>
</protein>
<evidence type="ECO:0000313" key="3">
    <source>
        <dbReference type="Proteomes" id="UP000092746"/>
    </source>
</evidence>
<organism evidence="1 3">
    <name type="scientific">Aggregatibacter aphrophilus</name>
    <name type="common">Haemophilus aphrophilus</name>
    <dbReference type="NCBI Taxonomy" id="732"/>
    <lineage>
        <taxon>Bacteria</taxon>
        <taxon>Pseudomonadati</taxon>
        <taxon>Pseudomonadota</taxon>
        <taxon>Gammaproteobacteria</taxon>
        <taxon>Pasteurellales</taxon>
        <taxon>Pasteurellaceae</taxon>
        <taxon>Aggregatibacter</taxon>
    </lineage>
</organism>
<name>A0AAP7GWF5_AGGAP</name>
<comment type="caution">
    <text evidence="1">The sequence shown here is derived from an EMBL/GenBank/DDBJ whole genome shotgun (WGS) entry which is preliminary data.</text>
</comment>
<accession>A0AAP7GWF5</accession>
<reference evidence="2 4" key="2">
    <citation type="journal article" date="2019" name="J. Oral Microbiol.">
        <title>Role of OmpA1 and OmpA2 in Aggregatibacter actinomycetemcomitans and Aggregatibacter aphrophilus serum resistance.</title>
        <authorList>
            <person name="Lindholm M."/>
            <person name="Min Aung K."/>
            <person name="Nyunt Wai S."/>
            <person name="Oscarsson J."/>
        </authorList>
    </citation>
    <scope>NUCLEOTIDE SEQUENCE [LARGE SCALE GENOMIC DNA]</scope>
    <source>
        <strain evidence="2 4">HK83</strain>
    </source>
</reference>
<gene>
    <name evidence="1" type="ORF">BBB52_07125</name>
    <name evidence="2" type="ORF">DOL88_09580</name>
</gene>
<evidence type="ECO:0000313" key="2">
    <source>
        <dbReference type="EMBL" id="RMW80734.1"/>
    </source>
</evidence>
<dbReference type="AlphaFoldDB" id="A0AAP7GWF5"/>